<sequence length="177" mass="20543">MVNEIDIHVERRLKYELEERKIKANRDYMKAFGLINDRVHDFADKVRQLNNICEDMANKIQSNKTKTQDLLARTAALQNEKKTLEKKQVAIDDFLSRYSLSLEEEAALKGSETDGIVDANFFTALQRVKQIHADSKQLLRSSGEHLAALEIMEEMANKLEEAYEVLYRSIQHIVKIY</sequence>
<dbReference type="EMBL" id="UZAJ01007565">
    <property type="protein sequence ID" value="VDO50429.1"/>
    <property type="molecule type" value="Genomic_DNA"/>
</dbReference>
<name>A0A183HIL8_9BILA</name>
<dbReference type="GO" id="GO:0006891">
    <property type="term" value="P:intra-Golgi vesicle-mediated transport"/>
    <property type="evidence" value="ECO:0007669"/>
    <property type="project" value="UniProtKB-UniRule"/>
</dbReference>
<evidence type="ECO:0000313" key="5">
    <source>
        <dbReference type="EMBL" id="VDO50429.1"/>
    </source>
</evidence>
<keyword evidence="6" id="KW-1185">Reference proteome</keyword>
<keyword evidence="3" id="KW-0653">Protein transport</keyword>
<dbReference type="STRING" id="387005.A0A183HIL8"/>
<dbReference type="PANTHER" id="PTHR21506">
    <property type="entry name" value="COMPONENT OF OLIGOMERIC GOLGI COMPLEX 6"/>
    <property type="match status" value="1"/>
</dbReference>
<reference evidence="7" key="1">
    <citation type="submission" date="2016-06" db="UniProtKB">
        <authorList>
            <consortium name="WormBaseParasite"/>
        </authorList>
    </citation>
    <scope>IDENTIFICATION</scope>
</reference>
<comment type="subcellular location">
    <subcellularLocation>
        <location evidence="3">Golgi apparatus membrane</location>
        <topology evidence="3">Peripheral membrane protein</topology>
    </subcellularLocation>
</comment>
<protein>
    <recommendedName>
        <fullName evidence="3">Conserved oligomeric Golgi complex subunit 6</fullName>
        <shortName evidence="3">COG complex subunit 6</shortName>
    </recommendedName>
    <alternativeName>
        <fullName evidence="3">Component of oligomeric Golgi complex 6</fullName>
    </alternativeName>
</protein>
<dbReference type="GO" id="GO:0015031">
    <property type="term" value="P:protein transport"/>
    <property type="evidence" value="ECO:0007669"/>
    <property type="project" value="UniProtKB-KW"/>
</dbReference>
<dbReference type="InterPro" id="IPR048368">
    <property type="entry name" value="COG6_N"/>
</dbReference>
<evidence type="ECO:0000256" key="3">
    <source>
        <dbReference type="RuleBase" id="RU365075"/>
    </source>
</evidence>
<dbReference type="Proteomes" id="UP000267606">
    <property type="component" value="Unassembled WGS sequence"/>
</dbReference>
<gene>
    <name evidence="5" type="ORF">OFLC_LOCUS7329</name>
</gene>
<keyword evidence="3" id="KW-0813">Transport</keyword>
<comment type="similarity">
    <text evidence="3">Belongs to the COG6 family.</text>
</comment>
<comment type="function">
    <text evidence="1 3">Required for normal Golgi function.</text>
</comment>
<dbReference type="GO" id="GO:0017119">
    <property type="term" value="C:Golgi transport complex"/>
    <property type="evidence" value="ECO:0007669"/>
    <property type="project" value="UniProtKB-UniRule"/>
</dbReference>
<proteinExistence type="inferred from homology"/>
<comment type="subunit">
    <text evidence="2">Component of the conserved oligomeric Golgi complex which is composed of eight different subunits and is required for normal Golgi morphology and localization.</text>
</comment>
<evidence type="ECO:0000259" key="4">
    <source>
        <dbReference type="Pfam" id="PF06419"/>
    </source>
</evidence>
<dbReference type="GO" id="GO:0000139">
    <property type="term" value="C:Golgi membrane"/>
    <property type="evidence" value="ECO:0007669"/>
    <property type="project" value="UniProtKB-SubCell"/>
</dbReference>
<reference evidence="5 6" key="2">
    <citation type="submission" date="2018-11" db="EMBL/GenBank/DDBJ databases">
        <authorList>
            <consortium name="Pathogen Informatics"/>
        </authorList>
    </citation>
    <scope>NUCLEOTIDE SEQUENCE [LARGE SCALE GENOMIC DNA]</scope>
</reference>
<dbReference type="AlphaFoldDB" id="A0A183HIL8"/>
<evidence type="ECO:0000313" key="7">
    <source>
        <dbReference type="WBParaSite" id="OFLC_0000732901-mRNA-1"/>
    </source>
</evidence>
<feature type="domain" description="Conserved oligomeric complex COG6 N-terminal" evidence="4">
    <location>
        <begin position="7"/>
        <end position="110"/>
    </location>
</feature>
<evidence type="ECO:0000256" key="2">
    <source>
        <dbReference type="ARBA" id="ARBA00011166"/>
    </source>
</evidence>
<keyword evidence="3" id="KW-0472">Membrane</keyword>
<keyword evidence="3" id="KW-0333">Golgi apparatus</keyword>
<organism evidence="7">
    <name type="scientific">Onchocerca flexuosa</name>
    <dbReference type="NCBI Taxonomy" id="387005"/>
    <lineage>
        <taxon>Eukaryota</taxon>
        <taxon>Metazoa</taxon>
        <taxon>Ecdysozoa</taxon>
        <taxon>Nematoda</taxon>
        <taxon>Chromadorea</taxon>
        <taxon>Rhabditida</taxon>
        <taxon>Spirurina</taxon>
        <taxon>Spiruromorpha</taxon>
        <taxon>Filarioidea</taxon>
        <taxon>Onchocercidae</taxon>
        <taxon>Onchocerca</taxon>
    </lineage>
</organism>
<dbReference type="WBParaSite" id="OFLC_0000732901-mRNA-1">
    <property type="protein sequence ID" value="OFLC_0000732901-mRNA-1"/>
    <property type="gene ID" value="OFLC_0000732901"/>
</dbReference>
<evidence type="ECO:0000313" key="6">
    <source>
        <dbReference type="Proteomes" id="UP000267606"/>
    </source>
</evidence>
<dbReference type="Pfam" id="PF06419">
    <property type="entry name" value="COG6_N"/>
    <property type="match status" value="1"/>
</dbReference>
<dbReference type="InterPro" id="IPR010490">
    <property type="entry name" value="COG6"/>
</dbReference>
<evidence type="ECO:0000256" key="1">
    <source>
        <dbReference type="ARBA" id="ARBA00003627"/>
    </source>
</evidence>
<accession>A0A183HIL8</accession>
<dbReference type="PANTHER" id="PTHR21506:SF0">
    <property type="entry name" value="CONSERVED OLIGOMERIC GOLGI COMPLEX SUBUNIT 6"/>
    <property type="match status" value="1"/>
</dbReference>